<sequence length="68" mass="7706">MTWLPHISGNADQPGGDIAPFFPATHRDRECIGKILAMAPDWVIIETPDGQRLKWISQDLFRLGEMLM</sequence>
<reference evidence="1" key="1">
    <citation type="submission" date="2019-11" db="EMBL/GenBank/DDBJ databases">
        <title>Microbial mats filling the niche in hypersaline microbial mats.</title>
        <authorList>
            <person name="Wong H.L."/>
            <person name="Macleod F.I."/>
            <person name="White R.A. III"/>
            <person name="Burns B.P."/>
        </authorList>
    </citation>
    <scope>NUCLEOTIDE SEQUENCE</scope>
    <source>
        <strain evidence="1">Rbin_158</strain>
    </source>
</reference>
<dbReference type="EMBL" id="WJJP01000107">
    <property type="protein sequence ID" value="MBD3323622.1"/>
    <property type="molecule type" value="Genomic_DNA"/>
</dbReference>
<name>A0A9D5Q4W6_9BACT</name>
<evidence type="ECO:0000313" key="1">
    <source>
        <dbReference type="EMBL" id="MBD3323622.1"/>
    </source>
</evidence>
<organism evidence="1 2">
    <name type="scientific">candidate division KSB3 bacterium</name>
    <dbReference type="NCBI Taxonomy" id="2044937"/>
    <lineage>
        <taxon>Bacteria</taxon>
        <taxon>candidate division KSB3</taxon>
    </lineage>
</organism>
<evidence type="ECO:0000313" key="2">
    <source>
        <dbReference type="Proteomes" id="UP000649604"/>
    </source>
</evidence>
<accession>A0A9D5Q4W6</accession>
<dbReference type="AlphaFoldDB" id="A0A9D5Q4W6"/>
<protein>
    <submittedName>
        <fullName evidence="1">Uncharacterized protein</fullName>
    </submittedName>
</protein>
<comment type="caution">
    <text evidence="1">The sequence shown here is derived from an EMBL/GenBank/DDBJ whole genome shotgun (WGS) entry which is preliminary data.</text>
</comment>
<dbReference type="Proteomes" id="UP000649604">
    <property type="component" value="Unassembled WGS sequence"/>
</dbReference>
<proteinExistence type="predicted"/>
<gene>
    <name evidence="1" type="ORF">GF339_03495</name>
</gene>